<dbReference type="PANTHER" id="PTHR23519:SF1">
    <property type="entry name" value="AUTOPHAGY-RELATED PROTEIN 22"/>
    <property type="match status" value="1"/>
</dbReference>
<dbReference type="Gene3D" id="1.20.1250.20">
    <property type="entry name" value="MFS general substrate transporter like domains"/>
    <property type="match status" value="1"/>
</dbReference>
<accession>A0A2I1KSK0</accession>
<name>A0A2I1KSK0_9ACTO</name>
<keyword evidence="3 7" id="KW-0812">Transmembrane</keyword>
<dbReference type="InterPro" id="IPR024671">
    <property type="entry name" value="Atg22-like"/>
</dbReference>
<comment type="subcellular location">
    <subcellularLocation>
        <location evidence="1">Cell membrane</location>
        <topology evidence="1">Multi-pass membrane protein</topology>
    </subcellularLocation>
</comment>
<feature type="transmembrane region" description="Helical" evidence="7">
    <location>
        <begin position="438"/>
        <end position="460"/>
    </location>
</feature>
<organism evidence="9 10">
    <name type="scientific">Actinomyces urogenitalis</name>
    <dbReference type="NCBI Taxonomy" id="103621"/>
    <lineage>
        <taxon>Bacteria</taxon>
        <taxon>Bacillati</taxon>
        <taxon>Actinomycetota</taxon>
        <taxon>Actinomycetes</taxon>
        <taxon>Actinomycetales</taxon>
        <taxon>Actinomycetaceae</taxon>
        <taxon>Actinomyces</taxon>
    </lineage>
</organism>
<reference evidence="9 10" key="1">
    <citation type="submission" date="2017-12" db="EMBL/GenBank/DDBJ databases">
        <title>Phylogenetic diversity of female urinary microbiome.</title>
        <authorList>
            <person name="Thomas-White K."/>
            <person name="Wolfe A.J."/>
        </authorList>
    </citation>
    <scope>NUCLEOTIDE SEQUENCE [LARGE SCALE GENOMIC DNA]</scope>
    <source>
        <strain evidence="9 10">UMB0319</strain>
    </source>
</reference>
<dbReference type="PANTHER" id="PTHR23519">
    <property type="entry name" value="AUTOPHAGY-RELATED PROTEIN 22"/>
    <property type="match status" value="1"/>
</dbReference>
<feature type="transmembrane region" description="Helical" evidence="7">
    <location>
        <begin position="118"/>
        <end position="138"/>
    </location>
</feature>
<dbReference type="PROSITE" id="PS50850">
    <property type="entry name" value="MFS"/>
    <property type="match status" value="1"/>
</dbReference>
<evidence type="ECO:0000256" key="1">
    <source>
        <dbReference type="ARBA" id="ARBA00004651"/>
    </source>
</evidence>
<dbReference type="AlphaFoldDB" id="A0A2I1KSK0"/>
<dbReference type="InterPro" id="IPR020846">
    <property type="entry name" value="MFS_dom"/>
</dbReference>
<feature type="compositionally biased region" description="Basic and acidic residues" evidence="6">
    <location>
        <begin position="256"/>
        <end position="266"/>
    </location>
</feature>
<dbReference type="InterPro" id="IPR036259">
    <property type="entry name" value="MFS_trans_sf"/>
</dbReference>
<feature type="compositionally biased region" description="Polar residues" evidence="6">
    <location>
        <begin position="1"/>
        <end position="10"/>
    </location>
</feature>
<proteinExistence type="predicted"/>
<dbReference type="GO" id="GO:0005886">
    <property type="term" value="C:plasma membrane"/>
    <property type="evidence" value="ECO:0007669"/>
    <property type="project" value="UniProtKB-SubCell"/>
</dbReference>
<sequence>MTPLSRTTADSSEDDVPSAGSLPEAEPQPYAGGGGQADGSRRWLTWPVVAWGLWDWGSAAFNAVITTFVFTVYLTSSSFGDKDVTESSLSLGLTIAGACIALLAPVTGQRSDRAGRTVFWLGAYTAVVVAISAGMFFVLPEPGYLWLGITLLGVGNVFFELASVNYNGMLSQLAPKEKVGAVSGLGWGMGYLGGIVLLLILFVGFINPEVGWFGVTSENGLNVRVAMLVAAAWFGLSAVPVILTQSGRGARRRRQAASEDATRGSERGQAGMESEPTALASRAVASRRESLWVSYKRLWRTLVSLYRSHPEVLWFLLAAAVFRDGLAGVFTYGGIIAQNTFGFTSSSVIIFAIAANVVAGIATILSGRLDDLVGPRKVILGSLGILLVAGMLVFFLHNGGAAVFWVLGMALSACVGPAQSAARSFLARVAPAGREGEVFGLYATTGRAVSFLAPAMYGLFIWVGKSVVGGEASYWGILGIVVVLGAGLLLMLRVGDPAGRITDLD</sequence>
<protein>
    <submittedName>
        <fullName evidence="9">MFS transporter</fullName>
    </submittedName>
</protein>
<dbReference type="Proteomes" id="UP000234778">
    <property type="component" value="Unassembled WGS sequence"/>
</dbReference>
<evidence type="ECO:0000256" key="3">
    <source>
        <dbReference type="ARBA" id="ARBA00022692"/>
    </source>
</evidence>
<dbReference type="GeneID" id="81708698"/>
<evidence type="ECO:0000256" key="5">
    <source>
        <dbReference type="ARBA" id="ARBA00023136"/>
    </source>
</evidence>
<feature type="domain" description="Major facilitator superfamily (MFS) profile" evidence="8">
    <location>
        <begin position="312"/>
        <end position="505"/>
    </location>
</feature>
<dbReference type="RefSeq" id="WP_006548019.1">
    <property type="nucleotide sequence ID" value="NZ_CP136961.1"/>
</dbReference>
<evidence type="ECO:0000256" key="7">
    <source>
        <dbReference type="SAM" id="Phobius"/>
    </source>
</evidence>
<evidence type="ECO:0000256" key="6">
    <source>
        <dbReference type="SAM" id="MobiDB-lite"/>
    </source>
</evidence>
<feature type="region of interest" description="Disordered" evidence="6">
    <location>
        <begin position="252"/>
        <end position="278"/>
    </location>
</feature>
<dbReference type="EMBL" id="PKHA01000006">
    <property type="protein sequence ID" value="PKY98578.1"/>
    <property type="molecule type" value="Genomic_DNA"/>
</dbReference>
<feature type="transmembrane region" description="Helical" evidence="7">
    <location>
        <begin position="144"/>
        <end position="164"/>
    </location>
</feature>
<gene>
    <name evidence="9" type="ORF">CYJ26_07100</name>
</gene>
<evidence type="ECO:0000313" key="9">
    <source>
        <dbReference type="EMBL" id="PKY98578.1"/>
    </source>
</evidence>
<keyword evidence="2" id="KW-0813">Transport</keyword>
<feature type="transmembrane region" description="Helical" evidence="7">
    <location>
        <begin position="312"/>
        <end position="335"/>
    </location>
</feature>
<comment type="caution">
    <text evidence="9">The sequence shown here is derived from an EMBL/GenBank/DDBJ whole genome shotgun (WGS) entry which is preliminary data.</text>
</comment>
<evidence type="ECO:0000256" key="4">
    <source>
        <dbReference type="ARBA" id="ARBA00022989"/>
    </source>
</evidence>
<dbReference type="SUPFAM" id="SSF103473">
    <property type="entry name" value="MFS general substrate transporter"/>
    <property type="match status" value="1"/>
</dbReference>
<feature type="transmembrane region" description="Helical" evidence="7">
    <location>
        <begin position="341"/>
        <end position="366"/>
    </location>
</feature>
<dbReference type="InterPro" id="IPR050495">
    <property type="entry name" value="ATG22/LtaA_families"/>
</dbReference>
<evidence type="ECO:0000313" key="10">
    <source>
        <dbReference type="Proteomes" id="UP000234778"/>
    </source>
</evidence>
<evidence type="ECO:0000256" key="2">
    <source>
        <dbReference type="ARBA" id="ARBA00022448"/>
    </source>
</evidence>
<dbReference type="Pfam" id="PF11700">
    <property type="entry name" value="ATG22"/>
    <property type="match status" value="1"/>
</dbReference>
<keyword evidence="5 7" id="KW-0472">Membrane</keyword>
<feature type="transmembrane region" description="Helical" evidence="7">
    <location>
        <begin position="185"/>
        <end position="205"/>
    </location>
</feature>
<feature type="region of interest" description="Disordered" evidence="6">
    <location>
        <begin position="1"/>
        <end position="38"/>
    </location>
</feature>
<feature type="transmembrane region" description="Helical" evidence="7">
    <location>
        <begin position="472"/>
        <end position="492"/>
    </location>
</feature>
<keyword evidence="4 7" id="KW-1133">Transmembrane helix</keyword>
<dbReference type="GO" id="GO:0022857">
    <property type="term" value="F:transmembrane transporter activity"/>
    <property type="evidence" value="ECO:0007669"/>
    <property type="project" value="InterPro"/>
</dbReference>
<feature type="transmembrane region" description="Helical" evidence="7">
    <location>
        <begin position="402"/>
        <end position="426"/>
    </location>
</feature>
<evidence type="ECO:0000259" key="8">
    <source>
        <dbReference type="PROSITE" id="PS50850"/>
    </source>
</evidence>
<feature type="transmembrane region" description="Helical" evidence="7">
    <location>
        <begin position="48"/>
        <end position="75"/>
    </location>
</feature>
<feature type="transmembrane region" description="Helical" evidence="7">
    <location>
        <begin position="87"/>
        <end position="106"/>
    </location>
</feature>
<feature type="transmembrane region" description="Helical" evidence="7">
    <location>
        <begin position="225"/>
        <end position="244"/>
    </location>
</feature>
<feature type="transmembrane region" description="Helical" evidence="7">
    <location>
        <begin position="378"/>
        <end position="396"/>
    </location>
</feature>